<name>A0ABT8LEG6_9BACT</name>
<comment type="caution">
    <text evidence="2">The sequence shown here is derived from an EMBL/GenBank/DDBJ whole genome shotgun (WGS) entry which is preliminary data.</text>
</comment>
<gene>
    <name evidence="2" type="ORF">QQ020_29175</name>
</gene>
<proteinExistence type="predicted"/>
<protein>
    <submittedName>
        <fullName evidence="2">Uncharacterized protein</fullName>
    </submittedName>
</protein>
<dbReference type="RefSeq" id="WP_346761513.1">
    <property type="nucleotide sequence ID" value="NZ_JAUJEB010000008.1"/>
</dbReference>
<dbReference type="Proteomes" id="UP001172083">
    <property type="component" value="Unassembled WGS sequence"/>
</dbReference>
<keyword evidence="3" id="KW-1185">Reference proteome</keyword>
<dbReference type="EMBL" id="JAUJEB010000008">
    <property type="protein sequence ID" value="MDN5216175.1"/>
    <property type="molecule type" value="Genomic_DNA"/>
</dbReference>
<evidence type="ECO:0000256" key="1">
    <source>
        <dbReference type="SAM" id="Phobius"/>
    </source>
</evidence>
<sequence>MKLSQIVLLSLSVVLIVIGVDQTMNYGIQNSYFIFMFTIAVLLYYFYKKRQQEEAADDELSKKNKK</sequence>
<reference evidence="2" key="1">
    <citation type="submission" date="2023-06" db="EMBL/GenBank/DDBJ databases">
        <title>Genomic of Agaribacillus aureum.</title>
        <authorList>
            <person name="Wang G."/>
        </authorList>
    </citation>
    <scope>NUCLEOTIDE SEQUENCE</scope>
    <source>
        <strain evidence="2">BMA12</strain>
    </source>
</reference>
<accession>A0ABT8LEG6</accession>
<evidence type="ECO:0000313" key="3">
    <source>
        <dbReference type="Proteomes" id="UP001172083"/>
    </source>
</evidence>
<keyword evidence="1" id="KW-0472">Membrane</keyword>
<keyword evidence="1" id="KW-0812">Transmembrane</keyword>
<evidence type="ECO:0000313" key="2">
    <source>
        <dbReference type="EMBL" id="MDN5216175.1"/>
    </source>
</evidence>
<organism evidence="2 3">
    <name type="scientific">Agaribacillus aureus</name>
    <dbReference type="NCBI Taxonomy" id="3051825"/>
    <lineage>
        <taxon>Bacteria</taxon>
        <taxon>Pseudomonadati</taxon>
        <taxon>Bacteroidota</taxon>
        <taxon>Cytophagia</taxon>
        <taxon>Cytophagales</taxon>
        <taxon>Splendidivirgaceae</taxon>
        <taxon>Agaribacillus</taxon>
    </lineage>
</organism>
<feature type="transmembrane region" description="Helical" evidence="1">
    <location>
        <begin position="29"/>
        <end position="47"/>
    </location>
</feature>
<keyword evidence="1" id="KW-1133">Transmembrane helix</keyword>